<protein>
    <recommendedName>
        <fullName evidence="4">Transcription factor MYC/MYB N-terminal domain-containing protein</fullName>
    </recommendedName>
</protein>
<feature type="domain" description="Transcription factor MYC/MYB N-terminal" evidence="4">
    <location>
        <begin position="14"/>
        <end position="222"/>
    </location>
</feature>
<dbReference type="Proteomes" id="UP001497522">
    <property type="component" value="Chromosome 6"/>
</dbReference>
<dbReference type="PANTHER" id="PTHR46633:SF3">
    <property type="entry name" value="SERINE_THREONINE-PROTEIN KINASE WNK (WITH NO LYSINE)-LIKE PROTEIN"/>
    <property type="match status" value="1"/>
</dbReference>
<dbReference type="EMBL" id="OZ023707">
    <property type="protein sequence ID" value="CAK9878501.1"/>
    <property type="molecule type" value="Genomic_DNA"/>
</dbReference>
<evidence type="ECO:0000256" key="2">
    <source>
        <dbReference type="ARBA" id="ARBA00023163"/>
    </source>
</evidence>
<dbReference type="Pfam" id="PF14215">
    <property type="entry name" value="bHLH-MYC_N"/>
    <property type="match status" value="1"/>
</dbReference>
<feature type="region of interest" description="Disordered" evidence="3">
    <location>
        <begin position="353"/>
        <end position="391"/>
    </location>
</feature>
<feature type="compositionally biased region" description="Low complexity" evidence="3">
    <location>
        <begin position="487"/>
        <end position="503"/>
    </location>
</feature>
<keyword evidence="6" id="KW-1185">Reference proteome</keyword>
<name>A0ABP1BR42_9BRYO</name>
<evidence type="ECO:0000256" key="1">
    <source>
        <dbReference type="ARBA" id="ARBA00023015"/>
    </source>
</evidence>
<accession>A0ABP1BR42</accession>
<feature type="compositionally biased region" description="Polar residues" evidence="3">
    <location>
        <begin position="420"/>
        <end position="442"/>
    </location>
</feature>
<evidence type="ECO:0000256" key="3">
    <source>
        <dbReference type="SAM" id="MobiDB-lite"/>
    </source>
</evidence>
<evidence type="ECO:0000259" key="4">
    <source>
        <dbReference type="Pfam" id="PF14215"/>
    </source>
</evidence>
<dbReference type="PANTHER" id="PTHR46633">
    <property type="entry name" value="TRANSCRIPTION FACTOR MYC/MYB-RELATED"/>
    <property type="match status" value="1"/>
</dbReference>
<reference evidence="5" key="1">
    <citation type="submission" date="2024-03" db="EMBL/GenBank/DDBJ databases">
        <authorList>
            <consortium name="ELIXIR-Norway"/>
            <consortium name="Elixir Norway"/>
        </authorList>
    </citation>
    <scope>NUCLEOTIDE SEQUENCE</scope>
</reference>
<feature type="compositionally biased region" description="Low complexity" evidence="3">
    <location>
        <begin position="446"/>
        <end position="458"/>
    </location>
</feature>
<organism evidence="5 6">
    <name type="scientific">Sphagnum jensenii</name>
    <dbReference type="NCBI Taxonomy" id="128206"/>
    <lineage>
        <taxon>Eukaryota</taxon>
        <taxon>Viridiplantae</taxon>
        <taxon>Streptophyta</taxon>
        <taxon>Embryophyta</taxon>
        <taxon>Bryophyta</taxon>
        <taxon>Sphagnophytina</taxon>
        <taxon>Sphagnopsida</taxon>
        <taxon>Sphagnales</taxon>
        <taxon>Sphagnaceae</taxon>
        <taxon>Sphagnum</taxon>
    </lineage>
</organism>
<feature type="region of interest" description="Disordered" evidence="3">
    <location>
        <begin position="419"/>
        <end position="546"/>
    </location>
</feature>
<feature type="compositionally biased region" description="Low complexity" evidence="3">
    <location>
        <begin position="530"/>
        <end position="546"/>
    </location>
</feature>
<gene>
    <name evidence="5" type="ORF">CSSPJE1EN2_LOCUS20287</name>
</gene>
<feature type="region of interest" description="Disordered" evidence="3">
    <location>
        <begin position="639"/>
        <end position="659"/>
    </location>
</feature>
<proteinExistence type="predicted"/>
<dbReference type="InterPro" id="IPR025610">
    <property type="entry name" value="MYC/MYB_N"/>
</dbReference>
<keyword evidence="1" id="KW-0805">Transcription regulation</keyword>
<sequence length="745" mass="80129">MTNQAGLPSLNHLLQQTLRNLCTNSQWMYAVFWRIRPRNYPPPQWETEGTLPDRSKGKERNWNLVWEDGFCNFSVCSSGLGASMQVDAATSTGSPFLLRQLQQRGICNGGDMNEAEHAVSFNPELFFKMSHEVYSYGEGLMGKVAADNIHKWVYREAQEQGISLLSPWPGSLDPHPRTWEGQFKAGIQTIALVPVEGGLLQLGSTLKIVEDLNIVILLQHKFNYLQSIPGVFVSHPTPMNTSGGKTRRAAYHQAAGEAESPPSDQSGNWITSPDLYHHTRFLSNGLISPTAIDQFLSSRLAGMNGSSRYAAVHDSAASILGIKRPQADMDCMPGLPFDFDDYPGYYLSSPGKLQRSGGSYGSRDSECPSSPPKAALNNTGTPLQSGNSSNLLPSMSSLQALLSKLPSVTPKELAAAAASNHATGLRQRQQLMSTDSTASVASQLHAATTSSSSPTASTNYGSPPVAIANPVPADQTNKNSSPAGAVQQQQQQQQQQIRMSSSSPHHDRHRSSSPDQNPHAAGGADHQSDSTRPATTSTSAAESDTLTTTAAAASNLQSRLTCNQMINGNYCNGSGPSAAEELQHPVTVLEQSAASDNIAPGFQQASSNSCTANAAASSAAGTPSSMQQLSADSVIKNSDQRNNNFHHHQQQQQQVLAGGTADHVSSYNLRRRAALASLYQSRLADQPTPGPFKDKPMASCCITATSLDQGATFVDCNQQQESFNFSFQEALELNSNIYDSYIYEM</sequence>
<evidence type="ECO:0000313" key="5">
    <source>
        <dbReference type="EMBL" id="CAK9878501.1"/>
    </source>
</evidence>
<keyword evidence="2" id="KW-0804">Transcription</keyword>
<evidence type="ECO:0000313" key="6">
    <source>
        <dbReference type="Proteomes" id="UP001497522"/>
    </source>
</evidence>